<dbReference type="EC" id="2.7.13.3" evidence="3"/>
<dbReference type="SMART" id="SM00073">
    <property type="entry name" value="HPT"/>
    <property type="match status" value="1"/>
</dbReference>
<dbReference type="GO" id="GO:0000155">
    <property type="term" value="F:phosphorelay sensor kinase activity"/>
    <property type="evidence" value="ECO:0007669"/>
    <property type="project" value="InterPro"/>
</dbReference>
<evidence type="ECO:0000256" key="16">
    <source>
        <dbReference type="ARBA" id="ARBA00058004"/>
    </source>
</evidence>
<feature type="domain" description="Response regulatory" evidence="25">
    <location>
        <begin position="797"/>
        <end position="913"/>
    </location>
</feature>
<keyword evidence="28" id="KW-1185">Reference proteome</keyword>
<feature type="transmembrane region" description="Helical" evidence="23">
    <location>
        <begin position="340"/>
        <end position="364"/>
    </location>
</feature>
<feature type="compositionally biased region" description="Basic and acidic residues" evidence="22">
    <location>
        <begin position="920"/>
        <end position="930"/>
    </location>
</feature>
<feature type="modified residue" description="Phosphohistidine" evidence="20">
    <location>
        <position position="1002"/>
    </location>
</feature>
<reference evidence="27 28" key="1">
    <citation type="submission" date="2018-03" db="EMBL/GenBank/DDBJ databases">
        <title>Comparative genomics illustrates the genes involved in a hyperalkaliphilic mechanisms of Serpentinomonas isolated from highly-alkaline calcium-rich serpentinized springs.</title>
        <authorList>
            <person name="Suzuki S."/>
            <person name="Ishii S."/>
            <person name="Walworth N."/>
            <person name="Bird L."/>
            <person name="Kuenen J.G."/>
            <person name="Nealson K.H."/>
        </authorList>
    </citation>
    <scope>NUCLEOTIDE SEQUENCE [LARGE SCALE GENOMIC DNA]</scope>
    <source>
        <strain evidence="27 28">83</strain>
    </source>
</reference>
<dbReference type="AlphaFoldDB" id="A0A2S9KHH6"/>
<dbReference type="FunFam" id="1.10.287.130:FF:000002">
    <property type="entry name" value="Two-component osmosensing histidine kinase"/>
    <property type="match status" value="1"/>
</dbReference>
<feature type="domain" description="HPt" evidence="26">
    <location>
        <begin position="963"/>
        <end position="1060"/>
    </location>
</feature>
<dbReference type="InterPro" id="IPR036641">
    <property type="entry name" value="HPT_dom_sf"/>
</dbReference>
<dbReference type="Gene3D" id="1.10.287.130">
    <property type="match status" value="1"/>
</dbReference>
<dbReference type="GO" id="GO:0005886">
    <property type="term" value="C:plasma membrane"/>
    <property type="evidence" value="ECO:0007669"/>
    <property type="project" value="UniProtKB-SubCell"/>
</dbReference>
<dbReference type="PANTHER" id="PTHR45339">
    <property type="entry name" value="HYBRID SIGNAL TRANSDUCTION HISTIDINE KINASE J"/>
    <property type="match status" value="1"/>
</dbReference>
<dbReference type="Gene3D" id="3.30.565.10">
    <property type="entry name" value="Histidine kinase-like ATPase, C-terminal domain"/>
    <property type="match status" value="1"/>
</dbReference>
<evidence type="ECO:0000256" key="5">
    <source>
        <dbReference type="ARBA" id="ARBA00022553"/>
    </source>
</evidence>
<dbReference type="InterPro" id="IPR008207">
    <property type="entry name" value="Sig_transdc_His_kin_Hpt_dom"/>
</dbReference>
<dbReference type="CDD" id="cd17546">
    <property type="entry name" value="REC_hyHK_CKI1_RcsC-like"/>
    <property type="match status" value="1"/>
</dbReference>
<feature type="modified residue" description="4-aspartylphosphate" evidence="21">
    <location>
        <position position="846"/>
    </location>
</feature>
<dbReference type="PRINTS" id="PR00344">
    <property type="entry name" value="BCTRLSENSOR"/>
</dbReference>
<dbReference type="SUPFAM" id="SSF47384">
    <property type="entry name" value="Homodimeric domain of signal transducing histidine kinase"/>
    <property type="match status" value="1"/>
</dbReference>
<dbReference type="CDD" id="cd00082">
    <property type="entry name" value="HisKA"/>
    <property type="match status" value="1"/>
</dbReference>
<dbReference type="InterPro" id="IPR005467">
    <property type="entry name" value="His_kinase_dom"/>
</dbReference>
<evidence type="ECO:0000256" key="19">
    <source>
        <dbReference type="ARBA" id="ARBA00070152"/>
    </source>
</evidence>
<keyword evidence="15 23" id="KW-0472">Membrane</keyword>
<dbReference type="InterPro" id="IPR036097">
    <property type="entry name" value="HisK_dim/P_sf"/>
</dbReference>
<feature type="transmembrane region" description="Helical" evidence="23">
    <location>
        <begin position="27"/>
        <end position="48"/>
    </location>
</feature>
<dbReference type="CDD" id="cd16922">
    <property type="entry name" value="HATPase_EvgS-ArcB-TorS-like"/>
    <property type="match status" value="1"/>
</dbReference>
<comment type="caution">
    <text evidence="27">The sequence shown here is derived from an EMBL/GenBank/DDBJ whole genome shotgun (WGS) entry which is preliminary data.</text>
</comment>
<feature type="compositionally biased region" description="Low complexity" evidence="22">
    <location>
        <begin position="931"/>
        <end position="943"/>
    </location>
</feature>
<keyword evidence="5 21" id="KW-0597">Phosphoprotein</keyword>
<dbReference type="PANTHER" id="PTHR45339:SF1">
    <property type="entry name" value="HYBRID SIGNAL TRANSDUCTION HISTIDINE KINASE J"/>
    <property type="match status" value="1"/>
</dbReference>
<dbReference type="Pfam" id="PF00072">
    <property type="entry name" value="Response_reg"/>
    <property type="match status" value="2"/>
</dbReference>
<comment type="function">
    <text evidence="16">Member of the two-component regulatory system BvgS/BvgA. Phosphorylates BvgA via a four-step phosphorelay in response to environmental signals.</text>
</comment>
<dbReference type="InterPro" id="IPR003594">
    <property type="entry name" value="HATPase_dom"/>
</dbReference>
<evidence type="ECO:0000259" key="24">
    <source>
        <dbReference type="PROSITE" id="PS50109"/>
    </source>
</evidence>
<keyword evidence="11" id="KW-0067">ATP-binding</keyword>
<keyword evidence="12 23" id="KW-1133">Transmembrane helix</keyword>
<evidence type="ECO:0000256" key="7">
    <source>
        <dbReference type="ARBA" id="ARBA00022692"/>
    </source>
</evidence>
<evidence type="ECO:0000313" key="27">
    <source>
        <dbReference type="EMBL" id="PRD69898.1"/>
    </source>
</evidence>
<evidence type="ECO:0000256" key="1">
    <source>
        <dbReference type="ARBA" id="ARBA00000085"/>
    </source>
</evidence>
<feature type="modified residue" description="4-aspartylphosphate" evidence="21">
    <location>
        <position position="704"/>
    </location>
</feature>
<evidence type="ECO:0000256" key="21">
    <source>
        <dbReference type="PROSITE-ProRule" id="PRU00169"/>
    </source>
</evidence>
<comment type="subunit">
    <text evidence="17">At low DSF concentrations, interacts with RpfF.</text>
</comment>
<dbReference type="Pfam" id="PF01627">
    <property type="entry name" value="Hpt"/>
    <property type="match status" value="1"/>
</dbReference>
<dbReference type="Gene3D" id="3.30.450.20">
    <property type="entry name" value="PAS domain"/>
    <property type="match status" value="1"/>
</dbReference>
<dbReference type="Pfam" id="PF00512">
    <property type="entry name" value="HisKA"/>
    <property type="match status" value="1"/>
</dbReference>
<dbReference type="CDD" id="cd00088">
    <property type="entry name" value="HPT"/>
    <property type="match status" value="1"/>
</dbReference>
<evidence type="ECO:0000256" key="12">
    <source>
        <dbReference type="ARBA" id="ARBA00022989"/>
    </source>
</evidence>
<dbReference type="EMBL" id="PVLR01000009">
    <property type="protein sequence ID" value="PRD69898.1"/>
    <property type="molecule type" value="Genomic_DNA"/>
</dbReference>
<evidence type="ECO:0000256" key="11">
    <source>
        <dbReference type="ARBA" id="ARBA00022840"/>
    </source>
</evidence>
<keyword evidence="14" id="KW-0843">Virulence</keyword>
<evidence type="ECO:0000256" key="6">
    <source>
        <dbReference type="ARBA" id="ARBA00022679"/>
    </source>
</evidence>
<dbReference type="InterPro" id="IPR003661">
    <property type="entry name" value="HisK_dim/P_dom"/>
</dbReference>
<evidence type="ECO:0000256" key="3">
    <source>
        <dbReference type="ARBA" id="ARBA00012438"/>
    </source>
</evidence>
<evidence type="ECO:0000256" key="13">
    <source>
        <dbReference type="ARBA" id="ARBA00023012"/>
    </source>
</evidence>
<dbReference type="PROSITE" id="PS50110">
    <property type="entry name" value="RESPONSE_REGULATORY"/>
    <property type="match status" value="2"/>
</dbReference>
<dbReference type="SUPFAM" id="SSF47226">
    <property type="entry name" value="Histidine-containing phosphotransfer domain, HPT domain"/>
    <property type="match status" value="1"/>
</dbReference>
<dbReference type="Gene3D" id="3.40.50.2300">
    <property type="match status" value="2"/>
</dbReference>
<evidence type="ECO:0000256" key="18">
    <source>
        <dbReference type="ARBA" id="ARBA00068150"/>
    </source>
</evidence>
<evidence type="ECO:0000256" key="10">
    <source>
        <dbReference type="ARBA" id="ARBA00022777"/>
    </source>
</evidence>
<dbReference type="SUPFAM" id="SSF52172">
    <property type="entry name" value="CheY-like"/>
    <property type="match status" value="2"/>
</dbReference>
<keyword evidence="9" id="KW-0547">Nucleotide-binding</keyword>
<feature type="region of interest" description="Disordered" evidence="22">
    <location>
        <begin position="920"/>
        <end position="943"/>
    </location>
</feature>
<keyword evidence="8" id="KW-0732">Signal</keyword>
<protein>
    <recommendedName>
        <fullName evidence="18">Sensory/regulatory protein RpfC</fullName>
        <ecNumber evidence="3">2.7.13.3</ecNumber>
    </recommendedName>
    <alternativeName>
        <fullName evidence="19">Virulence sensor protein BvgS</fullName>
    </alternativeName>
</protein>
<comment type="catalytic activity">
    <reaction evidence="1">
        <text>ATP + protein L-histidine = ADP + protein N-phospho-L-histidine.</text>
        <dbReference type="EC" id="2.7.13.3"/>
    </reaction>
</comment>
<evidence type="ECO:0000256" key="20">
    <source>
        <dbReference type="PROSITE-ProRule" id="PRU00110"/>
    </source>
</evidence>
<keyword evidence="13" id="KW-0902">Two-component regulatory system</keyword>
<dbReference type="FunFam" id="3.30.565.10:FF:000010">
    <property type="entry name" value="Sensor histidine kinase RcsC"/>
    <property type="match status" value="1"/>
</dbReference>
<dbReference type="SUPFAM" id="SSF55874">
    <property type="entry name" value="ATPase domain of HSP90 chaperone/DNA topoisomerase II/histidine kinase"/>
    <property type="match status" value="1"/>
</dbReference>
<dbReference type="OrthoDB" id="5290456at2"/>
<dbReference type="PROSITE" id="PS50109">
    <property type="entry name" value="HIS_KIN"/>
    <property type="match status" value="1"/>
</dbReference>
<evidence type="ECO:0000256" key="17">
    <source>
        <dbReference type="ARBA" id="ARBA00064003"/>
    </source>
</evidence>
<dbReference type="GO" id="GO:0005524">
    <property type="term" value="F:ATP binding"/>
    <property type="evidence" value="ECO:0007669"/>
    <property type="project" value="UniProtKB-KW"/>
</dbReference>
<dbReference type="InterPro" id="IPR001789">
    <property type="entry name" value="Sig_transdc_resp-reg_receiver"/>
</dbReference>
<feature type="domain" description="Response regulatory" evidence="25">
    <location>
        <begin position="650"/>
        <end position="771"/>
    </location>
</feature>
<evidence type="ECO:0000256" key="14">
    <source>
        <dbReference type="ARBA" id="ARBA00023026"/>
    </source>
</evidence>
<evidence type="ECO:0000256" key="8">
    <source>
        <dbReference type="ARBA" id="ARBA00022729"/>
    </source>
</evidence>
<sequence length="1141" mass="124707">MVTVLRAQPPMRKQTHLLDRLSQRNRWLWPGLVLGVMLLWSGFSWLIAQRYTAQMQQQSYQHQKHLAQQQLEVLNGSLHDVLTTLGGVTRILAREAQIERGLLPFGPKVAAATGTLAAKRLHWEQAPELGRLSRYLGRYTEALQIDAIWLLNAAGDCIASSNAGQAGSFVGGNYSDRHYFRDIQGNESRLGQQYAVGRISRVPGLYVSHPVIVNGQFVGAVVTKTDIVARSRWTRNENVFVADANGAIVLAQDKSLEFRFLPDRLGPSLAQPALALEYRNTRFEPLDIAPWGELGLSDLVRLDQRSTPFLLLDGNRRSDSFSIHLLHPMPEIRQLESQRYALFTLLAMIGDLLILALAALTLYLRSLVRKREAALQAKQELEALVGRRTAELQVAKEAAEQSSRAKATFLANMSHEIRTPLNAINGMTLLTLKTGLSPRQQDYLRKIQASSQHLLGVINDILDFSKIESGHLGIEQTEFELDAVLDHIADLFGERAAAKGLELLIEVAEEVPRYLTGDPLRIEQVLINYTNNALKFTERGQIGIRVCVIERDDAGLLLHIAVRDSGIGLDEALSGKLFQSFQQADASTTRQYGGTGLGLAISKRLAELMGGEVGVASRPGQGATFWFTARLGIGQAAPALQAAPDWQGLRVLVVDDQETAGQLLAALLQRLGFEVSQQRSGSAALAALQDADQQGQPYRLVLLDWQMPEPDGIETARRIAALGLRQRPDCVLLSGQLPDDWAEIAPAAGLMDRLDKPVRPKALFELLQRVLSPADHPHQTHMADAVEPDSRSLAGARALLVEDNPLNQEVAMAFLHESGLEVELATDGAMALAMVQQQRYDIVLMDMQMPVLDGLMATRAIRQLPGLADLPIVAMTANAMTGDRETCLEAGMNDHIAKPIDPGLLQAKLLQWVRPERERMTAARQAEKGEPAAASAGPAEPAGPLSMIEGLDQALGLAQAGARPALYRSLLQQFVTDQADAIARIKEAMEASRWEEATRAAHTLKGVSAQVGALALREQAARLEQALQAHASGAQNETGEGLPALLAAISEPLAQLVQAISDGLAQQRQAQIEPAFDLERWNAVRARLLALLEADDASGVQLFEDNEALARAALGPRFAAVAEAMRHFEFQQALQVLRQAD</sequence>
<keyword evidence="10" id="KW-0418">Kinase</keyword>
<evidence type="ECO:0000256" key="15">
    <source>
        <dbReference type="ARBA" id="ARBA00023136"/>
    </source>
</evidence>
<dbReference type="SMART" id="SM00388">
    <property type="entry name" value="HisKA"/>
    <property type="match status" value="1"/>
</dbReference>
<evidence type="ECO:0000256" key="23">
    <source>
        <dbReference type="SAM" id="Phobius"/>
    </source>
</evidence>
<name>A0A2S9KHH6_9BURK</name>
<evidence type="ECO:0000256" key="4">
    <source>
        <dbReference type="ARBA" id="ARBA00022475"/>
    </source>
</evidence>
<dbReference type="InterPro" id="IPR011006">
    <property type="entry name" value="CheY-like_superfamily"/>
</dbReference>
<keyword evidence="6" id="KW-0808">Transferase</keyword>
<dbReference type="SUPFAM" id="SSF103190">
    <property type="entry name" value="Sensory domain-like"/>
    <property type="match status" value="1"/>
</dbReference>
<dbReference type="InterPro" id="IPR036890">
    <property type="entry name" value="HATPase_C_sf"/>
</dbReference>
<proteinExistence type="predicted"/>
<comment type="subcellular location">
    <subcellularLocation>
        <location evidence="2">Cell membrane</location>
        <topology evidence="2">Multi-pass membrane protein</topology>
    </subcellularLocation>
</comment>
<evidence type="ECO:0000256" key="9">
    <source>
        <dbReference type="ARBA" id="ARBA00022741"/>
    </source>
</evidence>
<keyword evidence="7 23" id="KW-0812">Transmembrane</keyword>
<evidence type="ECO:0000313" key="28">
    <source>
        <dbReference type="Proteomes" id="UP000238326"/>
    </source>
</evidence>
<dbReference type="SMART" id="SM00448">
    <property type="entry name" value="REC"/>
    <property type="match status" value="2"/>
</dbReference>
<organism evidence="27 28">
    <name type="scientific">Malikia spinosa</name>
    <dbReference type="NCBI Taxonomy" id="86180"/>
    <lineage>
        <taxon>Bacteria</taxon>
        <taxon>Pseudomonadati</taxon>
        <taxon>Pseudomonadota</taxon>
        <taxon>Betaproteobacteria</taxon>
        <taxon>Burkholderiales</taxon>
        <taxon>Comamonadaceae</taxon>
        <taxon>Malikia</taxon>
    </lineage>
</organism>
<evidence type="ECO:0000256" key="22">
    <source>
        <dbReference type="SAM" id="MobiDB-lite"/>
    </source>
</evidence>
<evidence type="ECO:0000259" key="25">
    <source>
        <dbReference type="PROSITE" id="PS50110"/>
    </source>
</evidence>
<dbReference type="Gene3D" id="1.20.120.160">
    <property type="entry name" value="HPT domain"/>
    <property type="match status" value="1"/>
</dbReference>
<evidence type="ECO:0000259" key="26">
    <source>
        <dbReference type="PROSITE" id="PS50894"/>
    </source>
</evidence>
<gene>
    <name evidence="27" type="ORF">C6P61_03665</name>
</gene>
<accession>A0A2S9KHH6</accession>
<dbReference type="Proteomes" id="UP000238326">
    <property type="component" value="Unassembled WGS sequence"/>
</dbReference>
<dbReference type="InterPro" id="IPR029151">
    <property type="entry name" value="Sensor-like_sf"/>
</dbReference>
<dbReference type="PROSITE" id="PS50894">
    <property type="entry name" value="HPT"/>
    <property type="match status" value="1"/>
</dbReference>
<dbReference type="Pfam" id="PF02518">
    <property type="entry name" value="HATPase_c"/>
    <property type="match status" value="1"/>
</dbReference>
<evidence type="ECO:0000256" key="2">
    <source>
        <dbReference type="ARBA" id="ARBA00004651"/>
    </source>
</evidence>
<dbReference type="SMART" id="SM00387">
    <property type="entry name" value="HATPase_c"/>
    <property type="match status" value="1"/>
</dbReference>
<dbReference type="CDD" id="cd12914">
    <property type="entry name" value="PDC1_DGC_like"/>
    <property type="match status" value="1"/>
</dbReference>
<keyword evidence="4" id="KW-1003">Cell membrane</keyword>
<feature type="domain" description="Histidine kinase" evidence="24">
    <location>
        <begin position="412"/>
        <end position="633"/>
    </location>
</feature>
<dbReference type="InterPro" id="IPR004358">
    <property type="entry name" value="Sig_transdc_His_kin-like_C"/>
</dbReference>